<evidence type="ECO:0000313" key="1">
    <source>
        <dbReference type="EMBL" id="VAW18195.1"/>
    </source>
</evidence>
<sequence>MRIFNKAPRRMRNLARLAGIATILASLGLANAAQAHSDKQFSGPGAMSASANGQALWQFPDKRALNPAIFGTPAAPLNVDLLPLSMRDTNANGTAYTTIKSPAAFSNNIKMITGEFALEVKDVTAKDSPNSADKVALDASFVGPNGKTYRVVMNKVIPVGPEHPFYGGVGTDILMHGATGIGTPLVAQEFSYITVWGLGDLYIDGKLADTMRIIHVMVSERTRNANFKIGFGVAEPDKLEIHLMLPPQKGAMTGPVDSPVPTGLMLPNGKEQPFIHVNFYGNAKLEGDRFYDGK</sequence>
<dbReference type="EMBL" id="UOEO01000086">
    <property type="protein sequence ID" value="VAW18195.1"/>
    <property type="molecule type" value="Genomic_DNA"/>
</dbReference>
<dbReference type="AlphaFoldDB" id="A0A3B0THR4"/>
<reference evidence="1" key="1">
    <citation type="submission" date="2018-06" db="EMBL/GenBank/DDBJ databases">
        <authorList>
            <person name="Zhirakovskaya E."/>
        </authorList>
    </citation>
    <scope>NUCLEOTIDE SEQUENCE</scope>
</reference>
<name>A0A3B0THR4_9ZZZZ</name>
<organism evidence="1">
    <name type="scientific">hydrothermal vent metagenome</name>
    <dbReference type="NCBI Taxonomy" id="652676"/>
    <lineage>
        <taxon>unclassified sequences</taxon>
        <taxon>metagenomes</taxon>
        <taxon>ecological metagenomes</taxon>
    </lineage>
</organism>
<gene>
    <name evidence="1" type="ORF">MNBD_ALPHA12-1163</name>
</gene>
<proteinExistence type="predicted"/>
<accession>A0A3B0THR4</accession>
<protein>
    <submittedName>
        <fullName evidence="1">Uncharacterized protein</fullName>
    </submittedName>
</protein>